<evidence type="ECO:0000313" key="3">
    <source>
        <dbReference type="Proteomes" id="UP000264980"/>
    </source>
</evidence>
<proteinExistence type="predicted"/>
<reference evidence="2 3" key="1">
    <citation type="submission" date="2016-01" db="EMBL/GenBank/DDBJ databases">
        <authorList>
            <person name="Oliw E.H."/>
        </authorList>
    </citation>
    <scope>NUCLEOTIDE SEQUENCE [LARGE SCALE GENOMIC DNA]</scope>
    <source>
        <strain evidence="2 3">MDcuke</strain>
    </source>
</reference>
<dbReference type="RefSeq" id="WP_233478580.1">
    <property type="nucleotide sequence ID" value="NZ_CP013970.1"/>
</dbReference>
<organism evidence="2 3">
    <name type="scientific">Erwinia tracheiphila</name>
    <dbReference type="NCBI Taxonomy" id="65700"/>
    <lineage>
        <taxon>Bacteria</taxon>
        <taxon>Pseudomonadati</taxon>
        <taxon>Pseudomonadota</taxon>
        <taxon>Gammaproteobacteria</taxon>
        <taxon>Enterobacterales</taxon>
        <taxon>Erwiniaceae</taxon>
        <taxon>Erwinia</taxon>
    </lineage>
</organism>
<evidence type="ECO:0000256" key="1">
    <source>
        <dbReference type="SAM" id="MobiDB-lite"/>
    </source>
</evidence>
<sequence length="65" mass="7584">MPHKDIAEALAGAMREDGCELDCKDRLIIRKTLYRALTAQRRRADHERSASSTYTWTKPVNPRRR</sequence>
<gene>
    <name evidence="2" type="ORF">AV903_04910</name>
</gene>
<protein>
    <submittedName>
        <fullName evidence="2">Uncharacterized protein</fullName>
    </submittedName>
</protein>
<dbReference type="EMBL" id="CP013970">
    <property type="protein sequence ID" value="AXF75578.1"/>
    <property type="molecule type" value="Genomic_DNA"/>
</dbReference>
<dbReference type="AlphaFoldDB" id="A0A345CQ61"/>
<evidence type="ECO:0000313" key="2">
    <source>
        <dbReference type="EMBL" id="AXF75578.1"/>
    </source>
</evidence>
<dbReference type="Proteomes" id="UP000264980">
    <property type="component" value="Chromosome"/>
</dbReference>
<accession>A0A345CQ61</accession>
<name>A0A345CQ61_9GAMM</name>
<feature type="region of interest" description="Disordered" evidence="1">
    <location>
        <begin position="40"/>
        <end position="65"/>
    </location>
</feature>